<dbReference type="Gene3D" id="2.30.30.360">
    <property type="entry name" value="Myosin S1 fragment, N-terminal"/>
    <property type="match status" value="1"/>
</dbReference>
<evidence type="ECO:0000259" key="8">
    <source>
        <dbReference type="PROSITE" id="PS51456"/>
    </source>
</evidence>
<dbReference type="InterPro" id="IPR008989">
    <property type="entry name" value="Myosin_S1_N"/>
</dbReference>
<keyword evidence="4 7" id="KW-0518">Myosin</keyword>
<gene>
    <name evidence="10" type="ORF">BTMF_LOCUS9858</name>
</gene>
<evidence type="ECO:0000256" key="1">
    <source>
        <dbReference type="ARBA" id="ARBA00008314"/>
    </source>
</evidence>
<dbReference type="InterPro" id="IPR001609">
    <property type="entry name" value="Myosin_head_motor_dom-like"/>
</dbReference>
<sequence length="105" mass="12102">MKKLGTINKTNPKQDERVWVPDAAEGFVLGVVIRNVADDRVLLRIEDTGREKTVCREELQSVNPAKLDKIEDMSSLSYLNEACVLHNLRQRYYSSLIYVSLRQCF</sequence>
<comment type="caution">
    <text evidence="7">Lacks conserved residue(s) required for the propagation of feature annotation.</text>
</comment>
<evidence type="ECO:0000313" key="12">
    <source>
        <dbReference type="WBParaSite" id="BTMF_0001183001-mRNA-1"/>
    </source>
</evidence>
<dbReference type="GO" id="GO:0005524">
    <property type="term" value="F:ATP binding"/>
    <property type="evidence" value="ECO:0007669"/>
    <property type="project" value="UniProtKB-KW"/>
</dbReference>
<evidence type="ECO:0000256" key="3">
    <source>
        <dbReference type="ARBA" id="ARBA00022840"/>
    </source>
</evidence>
<evidence type="ECO:0000256" key="5">
    <source>
        <dbReference type="ARBA" id="ARBA00023175"/>
    </source>
</evidence>
<dbReference type="WBParaSite" id="BTMF_0001183001-mRNA-1">
    <property type="protein sequence ID" value="BTMF_0001183001-mRNA-1"/>
    <property type="gene ID" value="BTMF_0001183001"/>
</dbReference>
<feature type="domain" description="Myosin motor" evidence="8">
    <location>
        <begin position="68"/>
        <end position="105"/>
    </location>
</feature>
<dbReference type="InterPro" id="IPR004009">
    <property type="entry name" value="SH3_Myosin"/>
</dbReference>
<evidence type="ECO:0000256" key="4">
    <source>
        <dbReference type="ARBA" id="ARBA00023123"/>
    </source>
</evidence>
<proteinExistence type="inferred from homology"/>
<dbReference type="Gene3D" id="3.40.850.10">
    <property type="entry name" value="Kinesin motor domain"/>
    <property type="match status" value="1"/>
</dbReference>
<keyword evidence="3" id="KW-0067">ATP-binding</keyword>
<reference evidence="10 11" key="2">
    <citation type="submission" date="2018-11" db="EMBL/GenBank/DDBJ databases">
        <authorList>
            <consortium name="Pathogen Informatics"/>
        </authorList>
    </citation>
    <scope>NUCLEOTIDE SEQUENCE [LARGE SCALE GENOMIC DNA]</scope>
</reference>
<comment type="similarity">
    <text evidence="1 7">Belongs to the TRAFAC class myosin-kinesin ATPase superfamily. Myosin family.</text>
</comment>
<dbReference type="InterPro" id="IPR027417">
    <property type="entry name" value="P-loop_NTPase"/>
</dbReference>
<organism evidence="12">
    <name type="scientific">Brugia timori</name>
    <dbReference type="NCBI Taxonomy" id="42155"/>
    <lineage>
        <taxon>Eukaryota</taxon>
        <taxon>Metazoa</taxon>
        <taxon>Ecdysozoa</taxon>
        <taxon>Nematoda</taxon>
        <taxon>Chromadorea</taxon>
        <taxon>Rhabditida</taxon>
        <taxon>Spirurina</taxon>
        <taxon>Spiruromorpha</taxon>
        <taxon>Filarioidea</taxon>
        <taxon>Onchocercidae</taxon>
        <taxon>Brugia</taxon>
    </lineage>
</organism>
<dbReference type="GO" id="GO:0051015">
    <property type="term" value="F:actin filament binding"/>
    <property type="evidence" value="ECO:0007669"/>
    <property type="project" value="InterPro"/>
</dbReference>
<evidence type="ECO:0000256" key="6">
    <source>
        <dbReference type="ARBA" id="ARBA00023203"/>
    </source>
</evidence>
<feature type="domain" description="Myosin N-terminal SH3-like" evidence="9">
    <location>
        <begin position="13"/>
        <end position="64"/>
    </location>
</feature>
<accession>A0A0R3QVS2</accession>
<dbReference type="PROSITE" id="PS51844">
    <property type="entry name" value="SH3_LIKE"/>
    <property type="match status" value="1"/>
</dbReference>
<keyword evidence="5" id="KW-0505">Motor protein</keyword>
<dbReference type="Pfam" id="PF02736">
    <property type="entry name" value="Myosin_N"/>
    <property type="match status" value="1"/>
</dbReference>
<dbReference type="Proteomes" id="UP000280834">
    <property type="component" value="Unassembled WGS sequence"/>
</dbReference>
<dbReference type="GO" id="GO:0016459">
    <property type="term" value="C:myosin complex"/>
    <property type="evidence" value="ECO:0007669"/>
    <property type="project" value="UniProtKB-KW"/>
</dbReference>
<name>A0A0R3QVS2_9BILA</name>
<evidence type="ECO:0000313" key="10">
    <source>
        <dbReference type="EMBL" id="VDO33437.1"/>
    </source>
</evidence>
<evidence type="ECO:0000256" key="2">
    <source>
        <dbReference type="ARBA" id="ARBA00022741"/>
    </source>
</evidence>
<reference evidence="12" key="1">
    <citation type="submission" date="2017-02" db="UniProtKB">
        <authorList>
            <consortium name="WormBaseParasite"/>
        </authorList>
    </citation>
    <scope>IDENTIFICATION</scope>
</reference>
<keyword evidence="6 7" id="KW-0009">Actin-binding</keyword>
<dbReference type="GO" id="GO:0003774">
    <property type="term" value="F:cytoskeletal motor activity"/>
    <property type="evidence" value="ECO:0007669"/>
    <property type="project" value="InterPro"/>
</dbReference>
<evidence type="ECO:0000256" key="7">
    <source>
        <dbReference type="PROSITE-ProRule" id="PRU00782"/>
    </source>
</evidence>
<dbReference type="AlphaFoldDB" id="A0A0R3QVS2"/>
<dbReference type="EMBL" id="UZAG01017205">
    <property type="protein sequence ID" value="VDO33437.1"/>
    <property type="molecule type" value="Genomic_DNA"/>
</dbReference>
<protein>
    <submittedName>
        <fullName evidence="12">Myosin N-terminal SH3-like domain-containing protein</fullName>
    </submittedName>
</protein>
<evidence type="ECO:0000313" key="11">
    <source>
        <dbReference type="Proteomes" id="UP000280834"/>
    </source>
</evidence>
<dbReference type="InterPro" id="IPR036961">
    <property type="entry name" value="Kinesin_motor_dom_sf"/>
</dbReference>
<evidence type="ECO:0000259" key="9">
    <source>
        <dbReference type="PROSITE" id="PS51844"/>
    </source>
</evidence>
<keyword evidence="2" id="KW-0547">Nucleotide-binding</keyword>
<dbReference type="PROSITE" id="PS51456">
    <property type="entry name" value="MYOSIN_MOTOR"/>
    <property type="match status" value="1"/>
</dbReference>
<keyword evidence="11" id="KW-1185">Reference proteome</keyword>
<dbReference type="STRING" id="42155.A0A0R3QVS2"/>
<dbReference type="SUPFAM" id="SSF52540">
    <property type="entry name" value="P-loop containing nucleoside triphosphate hydrolases"/>
    <property type="match status" value="1"/>
</dbReference>